<dbReference type="CDD" id="cd05466">
    <property type="entry name" value="PBP2_LTTR_substrate"/>
    <property type="match status" value="1"/>
</dbReference>
<dbReference type="InterPro" id="IPR036390">
    <property type="entry name" value="WH_DNA-bd_sf"/>
</dbReference>
<dbReference type="FunFam" id="1.10.10.10:FF:000001">
    <property type="entry name" value="LysR family transcriptional regulator"/>
    <property type="match status" value="1"/>
</dbReference>
<keyword evidence="7" id="KW-1185">Reference proteome</keyword>
<dbReference type="Proteomes" id="UP000051461">
    <property type="component" value="Unassembled WGS sequence"/>
</dbReference>
<dbReference type="SUPFAM" id="SSF46785">
    <property type="entry name" value="Winged helix' DNA-binding domain"/>
    <property type="match status" value="1"/>
</dbReference>
<keyword evidence="3" id="KW-0238">DNA-binding</keyword>
<dbReference type="Pfam" id="PF03466">
    <property type="entry name" value="LysR_substrate"/>
    <property type="match status" value="1"/>
</dbReference>
<dbReference type="GO" id="GO:0003700">
    <property type="term" value="F:DNA-binding transcription factor activity"/>
    <property type="evidence" value="ECO:0007669"/>
    <property type="project" value="InterPro"/>
</dbReference>
<dbReference type="GO" id="GO:0003677">
    <property type="term" value="F:DNA binding"/>
    <property type="evidence" value="ECO:0007669"/>
    <property type="project" value="UniProtKB-KW"/>
</dbReference>
<comment type="similarity">
    <text evidence="1">Belongs to the LysR transcriptional regulatory family.</text>
</comment>
<dbReference type="Pfam" id="PF00126">
    <property type="entry name" value="HTH_1"/>
    <property type="match status" value="1"/>
</dbReference>
<dbReference type="InterPro" id="IPR005119">
    <property type="entry name" value="LysR_subst-bd"/>
</dbReference>
<name>A0A0R1GM25_9LACO</name>
<dbReference type="InterPro" id="IPR000847">
    <property type="entry name" value="LysR_HTH_N"/>
</dbReference>
<keyword evidence="2" id="KW-0805">Transcription regulation</keyword>
<evidence type="ECO:0000256" key="3">
    <source>
        <dbReference type="ARBA" id="ARBA00023125"/>
    </source>
</evidence>
<dbReference type="SUPFAM" id="SSF53850">
    <property type="entry name" value="Periplasmic binding protein-like II"/>
    <property type="match status" value="1"/>
</dbReference>
<organism evidence="6 7">
    <name type="scientific">Loigolactobacillus bifermentans DSM 20003</name>
    <dbReference type="NCBI Taxonomy" id="1423726"/>
    <lineage>
        <taxon>Bacteria</taxon>
        <taxon>Bacillati</taxon>
        <taxon>Bacillota</taxon>
        <taxon>Bacilli</taxon>
        <taxon>Lactobacillales</taxon>
        <taxon>Lactobacillaceae</taxon>
        <taxon>Loigolactobacillus</taxon>
    </lineage>
</organism>
<keyword evidence="4" id="KW-0804">Transcription</keyword>
<evidence type="ECO:0000313" key="6">
    <source>
        <dbReference type="EMBL" id="KRK35100.1"/>
    </source>
</evidence>
<reference evidence="6 7" key="1">
    <citation type="journal article" date="2015" name="Genome Announc.">
        <title>Expanding the biotechnology potential of lactobacilli through comparative genomics of 213 strains and associated genera.</title>
        <authorList>
            <person name="Sun Z."/>
            <person name="Harris H.M."/>
            <person name="McCann A."/>
            <person name="Guo C."/>
            <person name="Argimon S."/>
            <person name="Zhang W."/>
            <person name="Yang X."/>
            <person name="Jeffery I.B."/>
            <person name="Cooney J.C."/>
            <person name="Kagawa T.F."/>
            <person name="Liu W."/>
            <person name="Song Y."/>
            <person name="Salvetti E."/>
            <person name="Wrobel A."/>
            <person name="Rasinkangas P."/>
            <person name="Parkhill J."/>
            <person name="Rea M.C."/>
            <person name="O'Sullivan O."/>
            <person name="Ritari J."/>
            <person name="Douillard F.P."/>
            <person name="Paul Ross R."/>
            <person name="Yang R."/>
            <person name="Briner A.E."/>
            <person name="Felis G.E."/>
            <person name="de Vos W.M."/>
            <person name="Barrangou R."/>
            <person name="Klaenhammer T.R."/>
            <person name="Caufield P.W."/>
            <person name="Cui Y."/>
            <person name="Zhang H."/>
            <person name="O'Toole P.W."/>
        </authorList>
    </citation>
    <scope>NUCLEOTIDE SEQUENCE [LARGE SCALE GENOMIC DNA]</scope>
    <source>
        <strain evidence="6 7">DSM 20003</strain>
    </source>
</reference>
<dbReference type="PATRIC" id="fig|1423726.3.peg.223"/>
<evidence type="ECO:0000256" key="1">
    <source>
        <dbReference type="ARBA" id="ARBA00009437"/>
    </source>
</evidence>
<sequence>MISIDINRLRTFLKVAQYGSFKQVAAQEYLTQRAVSKQMAQLETELNVPLFIRGNNKITLTTQGKVFLTSAQDIVNHYMSALTALQHYDQTQQRLRVGYFSAFEKHLLQDPLFQLRQQFPRLAVDIHESSNEHLTHNVSNGELDLALSIGYGTASLPDDSTLMAQSIYQGKMVIGVSTLNPLSQHTQLTPTDLRNRPMLYYSPESSTFLLNRFLATMPFIHDYEQIQRVTSTEQMHFLVALDQAYAFYPSGLISQKQLQADQQINYLPIVDSHTQRYDIVALYDPKNKNPMLKPLLQAIKNEAASQN</sequence>
<evidence type="ECO:0000256" key="4">
    <source>
        <dbReference type="ARBA" id="ARBA00023163"/>
    </source>
</evidence>
<protein>
    <submittedName>
        <fullName evidence="6">Transcription regulator</fullName>
    </submittedName>
</protein>
<evidence type="ECO:0000256" key="2">
    <source>
        <dbReference type="ARBA" id="ARBA00023015"/>
    </source>
</evidence>
<dbReference type="PANTHER" id="PTHR30346:SF0">
    <property type="entry name" value="HCA OPERON TRANSCRIPTIONAL ACTIVATOR HCAR"/>
    <property type="match status" value="1"/>
</dbReference>
<dbReference type="AlphaFoldDB" id="A0A0R1GM25"/>
<dbReference type="GO" id="GO:0032993">
    <property type="term" value="C:protein-DNA complex"/>
    <property type="evidence" value="ECO:0007669"/>
    <property type="project" value="TreeGrafter"/>
</dbReference>
<gene>
    <name evidence="6" type="ORF">FC07_GL000213</name>
</gene>
<dbReference type="EMBL" id="AZDA01000082">
    <property type="protein sequence ID" value="KRK35100.1"/>
    <property type="molecule type" value="Genomic_DNA"/>
</dbReference>
<dbReference type="PANTHER" id="PTHR30346">
    <property type="entry name" value="TRANSCRIPTIONAL DUAL REGULATOR HCAR-RELATED"/>
    <property type="match status" value="1"/>
</dbReference>
<feature type="domain" description="HTH lysR-type" evidence="5">
    <location>
        <begin position="4"/>
        <end position="61"/>
    </location>
</feature>
<proteinExistence type="inferred from homology"/>
<evidence type="ECO:0000313" key="7">
    <source>
        <dbReference type="Proteomes" id="UP000051461"/>
    </source>
</evidence>
<dbReference type="STRING" id="1423726.FC07_GL000213"/>
<dbReference type="Gene3D" id="3.40.190.10">
    <property type="entry name" value="Periplasmic binding protein-like II"/>
    <property type="match status" value="2"/>
</dbReference>
<accession>A0A0R1GM25</accession>
<dbReference type="InterPro" id="IPR036388">
    <property type="entry name" value="WH-like_DNA-bd_sf"/>
</dbReference>
<dbReference type="PROSITE" id="PS50931">
    <property type="entry name" value="HTH_LYSR"/>
    <property type="match status" value="1"/>
</dbReference>
<evidence type="ECO:0000259" key="5">
    <source>
        <dbReference type="PROSITE" id="PS50931"/>
    </source>
</evidence>
<dbReference type="Gene3D" id="1.10.10.10">
    <property type="entry name" value="Winged helix-like DNA-binding domain superfamily/Winged helix DNA-binding domain"/>
    <property type="match status" value="1"/>
</dbReference>
<comment type="caution">
    <text evidence="6">The sequence shown here is derived from an EMBL/GenBank/DDBJ whole genome shotgun (WGS) entry which is preliminary data.</text>
</comment>
<dbReference type="RefSeq" id="WP_235807490.1">
    <property type="nucleotide sequence ID" value="NZ_AZDA01000082.1"/>
</dbReference>